<keyword evidence="2" id="KW-1185">Reference proteome</keyword>
<dbReference type="PANTHER" id="PTHR12121">
    <property type="entry name" value="CARBON CATABOLITE REPRESSOR PROTEIN 4"/>
    <property type="match status" value="1"/>
</dbReference>
<evidence type="ECO:0000313" key="2">
    <source>
        <dbReference type="Proteomes" id="UP000738359"/>
    </source>
</evidence>
<dbReference type="GO" id="GO:0000175">
    <property type="term" value="F:3'-5'-RNA exonuclease activity"/>
    <property type="evidence" value="ECO:0007669"/>
    <property type="project" value="TreeGrafter"/>
</dbReference>
<sequence>MDAPCFIVGQRHEKRYVCIGTTHLVYSESKNFIKLGQVLALAAAAEALIKRNPSIPFILCGDFNARPNSLIVNYAMHGYADLSTAEESRFSMPFARWMQRLVTEKDVRRVAAFKRKTRHLRIRKAFSQLLPAKSDALRDIIRKVLDTKDGVIQHSLRLSSVYSNMDTVDFIFYGQPKGSKARLEPVERMKVYDALLFHGLGLPAAQFGSDHYALGAKFRFL</sequence>
<accession>A0A9P6M2X0</accession>
<organism evidence="1 2">
    <name type="scientific">Mortierella alpina</name>
    <name type="common">Oleaginous fungus</name>
    <name type="synonym">Mortierella renispora</name>
    <dbReference type="NCBI Taxonomy" id="64518"/>
    <lineage>
        <taxon>Eukaryota</taxon>
        <taxon>Fungi</taxon>
        <taxon>Fungi incertae sedis</taxon>
        <taxon>Mucoromycota</taxon>
        <taxon>Mortierellomycotina</taxon>
        <taxon>Mortierellomycetes</taxon>
        <taxon>Mortierellales</taxon>
        <taxon>Mortierellaceae</taxon>
        <taxon>Mortierella</taxon>
    </lineage>
</organism>
<dbReference type="InterPro" id="IPR036691">
    <property type="entry name" value="Endo/exonu/phosph_ase_sf"/>
</dbReference>
<gene>
    <name evidence="1" type="ORF">BGZ70_007310</name>
</gene>
<evidence type="ECO:0000313" key="1">
    <source>
        <dbReference type="EMBL" id="KAF9963600.1"/>
    </source>
</evidence>
<name>A0A9P6M2X0_MORAP</name>
<protein>
    <recommendedName>
        <fullName evidence="3">Endonuclease/exonuclease/phosphatase domain-containing protein</fullName>
    </recommendedName>
</protein>
<dbReference type="OrthoDB" id="428734at2759"/>
<dbReference type="EMBL" id="JAAAHY010000453">
    <property type="protein sequence ID" value="KAF9963600.1"/>
    <property type="molecule type" value="Genomic_DNA"/>
</dbReference>
<reference evidence="1" key="1">
    <citation type="journal article" date="2020" name="Fungal Divers.">
        <title>Resolving the Mortierellaceae phylogeny through synthesis of multi-gene phylogenetics and phylogenomics.</title>
        <authorList>
            <person name="Vandepol N."/>
            <person name="Liber J."/>
            <person name="Desiro A."/>
            <person name="Na H."/>
            <person name="Kennedy M."/>
            <person name="Barry K."/>
            <person name="Grigoriev I.V."/>
            <person name="Miller A.N."/>
            <person name="O'Donnell K."/>
            <person name="Stajich J.E."/>
            <person name="Bonito G."/>
        </authorList>
    </citation>
    <scope>NUCLEOTIDE SEQUENCE</scope>
    <source>
        <strain evidence="1">CK1249</strain>
    </source>
</reference>
<proteinExistence type="predicted"/>
<dbReference type="InterPro" id="IPR050410">
    <property type="entry name" value="CCR4/nocturin_mRNA_transcr"/>
</dbReference>
<evidence type="ECO:0008006" key="3">
    <source>
        <dbReference type="Google" id="ProtNLM"/>
    </source>
</evidence>
<dbReference type="Gene3D" id="3.60.10.10">
    <property type="entry name" value="Endonuclease/exonuclease/phosphatase"/>
    <property type="match status" value="1"/>
</dbReference>
<comment type="caution">
    <text evidence="1">The sequence shown here is derived from an EMBL/GenBank/DDBJ whole genome shotgun (WGS) entry which is preliminary data.</text>
</comment>
<dbReference type="AlphaFoldDB" id="A0A9P6M2X0"/>
<dbReference type="PANTHER" id="PTHR12121:SF36">
    <property type="entry name" value="ENDONUCLEASE_EXONUCLEASE_PHOSPHATASE DOMAIN-CONTAINING PROTEIN"/>
    <property type="match status" value="1"/>
</dbReference>
<dbReference type="Proteomes" id="UP000738359">
    <property type="component" value="Unassembled WGS sequence"/>
</dbReference>
<dbReference type="SUPFAM" id="SSF56219">
    <property type="entry name" value="DNase I-like"/>
    <property type="match status" value="1"/>
</dbReference>